<comment type="caution">
    <text evidence="4">The sequence shown here is derived from an EMBL/GenBank/DDBJ whole genome shotgun (WGS) entry which is preliminary data.</text>
</comment>
<sequence length="543" mass="59743">MERHQRDEYYVVNEGVYRSERGVPSCVPPSTRDEIRRFRFSRLLAPDLSGADATGPALSEELLGRLADAMTVQDQAEIDSQPDSAIPAGYTYLGQKIDHDLTMDLTSGSLNSKITVDELLQGRSPALDLDSLYGLGPAHPDSAGFYAPDGVRLLMGKNIAGGDMPRLDGFDLPRREVPVAGRGTALIPDHRNDENLAVAQIHLAFIRFHNKVVADLAEAGTPSVTLFETARELVVKHYQWLIRHDYLPRIVDPAIVDEVFGYGRRFFETSATQPGDTPTMPVEFSMAAFRFGHSMVRDRYEWNSVFNSDPAAPRHRAQATLELLFKFSGTGGDRTFEVSVPSDWIADYCRLFDLTTVPGADAAFHRSATEFNFAKRIDTLVVDFLRRLPPATFGATAGVSVSARERNLAFRNLMRATTVDLASGQRTAALLGVKALTDAEILVGSGGADLTGLPGEDQQALLANTPLWFYILREAEINGGRLTGVGGRIVAEVFHRAMEGSRHSIVREPSWRPTLGLEPGTFGMPHLLIYAFENRSELLNRVG</sequence>
<dbReference type="PROSITE" id="PS50292">
    <property type="entry name" value="PEROXIDASE_3"/>
    <property type="match status" value="1"/>
</dbReference>
<keyword evidence="2" id="KW-0964">Secreted</keyword>
<evidence type="ECO:0000313" key="5">
    <source>
        <dbReference type="Proteomes" id="UP000331127"/>
    </source>
</evidence>
<dbReference type="Proteomes" id="UP000331127">
    <property type="component" value="Unassembled WGS sequence"/>
</dbReference>
<dbReference type="AlphaFoldDB" id="A0A5M3WXW0"/>
<accession>A0A5M3WXW0</accession>
<dbReference type="Pfam" id="PF03098">
    <property type="entry name" value="An_peroxidase"/>
    <property type="match status" value="1"/>
</dbReference>
<dbReference type="GO" id="GO:0006979">
    <property type="term" value="P:response to oxidative stress"/>
    <property type="evidence" value="ECO:0007669"/>
    <property type="project" value="InterPro"/>
</dbReference>
<protein>
    <submittedName>
        <fullName evidence="4">Myeloperoxidase</fullName>
    </submittedName>
</protein>
<proteinExistence type="predicted"/>
<dbReference type="InterPro" id="IPR019791">
    <property type="entry name" value="Haem_peroxidase_animal"/>
</dbReference>
<dbReference type="EMBL" id="BLAE01000042">
    <property type="protein sequence ID" value="GES13102.1"/>
    <property type="molecule type" value="Genomic_DNA"/>
</dbReference>
<dbReference type="OrthoDB" id="105077at2"/>
<dbReference type="InterPro" id="IPR010255">
    <property type="entry name" value="Haem_peroxidase_sf"/>
</dbReference>
<dbReference type="GO" id="GO:0020037">
    <property type="term" value="F:heme binding"/>
    <property type="evidence" value="ECO:0007669"/>
    <property type="project" value="InterPro"/>
</dbReference>
<dbReference type="InterPro" id="IPR037120">
    <property type="entry name" value="Haem_peroxidase_sf_animal"/>
</dbReference>
<dbReference type="RefSeq" id="WP_155358378.1">
    <property type="nucleotide sequence ID" value="NZ_BAAAHL010000044.1"/>
</dbReference>
<gene>
    <name evidence="4" type="ORF">Amac_066990</name>
</gene>
<evidence type="ECO:0000256" key="2">
    <source>
        <dbReference type="ARBA" id="ARBA00022525"/>
    </source>
</evidence>
<keyword evidence="3" id="KW-0325">Glycoprotein</keyword>
<keyword evidence="4" id="KW-0560">Oxidoreductase</keyword>
<dbReference type="PANTHER" id="PTHR11475:SF4">
    <property type="entry name" value="CHORION PEROXIDASE"/>
    <property type="match status" value="1"/>
</dbReference>
<organism evidence="4 5">
    <name type="scientific">Acrocarpospora macrocephala</name>
    <dbReference type="NCBI Taxonomy" id="150177"/>
    <lineage>
        <taxon>Bacteria</taxon>
        <taxon>Bacillati</taxon>
        <taxon>Actinomycetota</taxon>
        <taxon>Actinomycetes</taxon>
        <taxon>Streptosporangiales</taxon>
        <taxon>Streptosporangiaceae</taxon>
        <taxon>Acrocarpospora</taxon>
    </lineage>
</organism>
<dbReference type="PANTHER" id="PTHR11475">
    <property type="entry name" value="OXIDASE/PEROXIDASE"/>
    <property type="match status" value="1"/>
</dbReference>
<evidence type="ECO:0000256" key="3">
    <source>
        <dbReference type="ARBA" id="ARBA00023180"/>
    </source>
</evidence>
<comment type="subcellular location">
    <subcellularLocation>
        <location evidence="1">Secreted</location>
    </subcellularLocation>
</comment>
<reference evidence="4 5" key="1">
    <citation type="submission" date="2019-10" db="EMBL/GenBank/DDBJ databases">
        <title>Whole genome shotgun sequence of Acrocarpospora macrocephala NBRC 16266.</title>
        <authorList>
            <person name="Ichikawa N."/>
            <person name="Kimura A."/>
            <person name="Kitahashi Y."/>
            <person name="Komaki H."/>
            <person name="Oguchi A."/>
        </authorList>
    </citation>
    <scope>NUCLEOTIDE SEQUENCE [LARGE SCALE GENOMIC DNA]</scope>
    <source>
        <strain evidence="4 5">NBRC 16266</strain>
    </source>
</reference>
<evidence type="ECO:0000256" key="1">
    <source>
        <dbReference type="ARBA" id="ARBA00004613"/>
    </source>
</evidence>
<dbReference type="CDD" id="cd09819">
    <property type="entry name" value="An_peroxidase_bacterial_1"/>
    <property type="match status" value="1"/>
</dbReference>
<dbReference type="PRINTS" id="PR00457">
    <property type="entry name" value="ANPEROXIDASE"/>
</dbReference>
<dbReference type="SUPFAM" id="SSF48113">
    <property type="entry name" value="Heme-dependent peroxidases"/>
    <property type="match status" value="1"/>
</dbReference>
<evidence type="ECO:0000313" key="4">
    <source>
        <dbReference type="EMBL" id="GES13102.1"/>
    </source>
</evidence>
<name>A0A5M3WXW0_9ACTN</name>
<dbReference type="Gene3D" id="1.10.640.10">
    <property type="entry name" value="Haem peroxidase domain superfamily, animal type"/>
    <property type="match status" value="1"/>
</dbReference>
<dbReference type="GO" id="GO:0004601">
    <property type="term" value="F:peroxidase activity"/>
    <property type="evidence" value="ECO:0007669"/>
    <property type="project" value="UniProtKB-KW"/>
</dbReference>
<keyword evidence="5" id="KW-1185">Reference proteome</keyword>
<keyword evidence="4" id="KW-0575">Peroxidase</keyword>
<dbReference type="GO" id="GO:0005576">
    <property type="term" value="C:extracellular region"/>
    <property type="evidence" value="ECO:0007669"/>
    <property type="project" value="UniProtKB-SubCell"/>
</dbReference>